<dbReference type="AlphaFoldDB" id="A0A565BB99"/>
<dbReference type="OrthoDB" id="1688415at2759"/>
<gene>
    <name evidence="1" type="ORF">ANE_LOCUS9079</name>
</gene>
<proteinExistence type="predicted"/>
<keyword evidence="2" id="KW-1185">Reference proteome</keyword>
<dbReference type="Proteomes" id="UP000489600">
    <property type="component" value="Unassembled WGS sequence"/>
</dbReference>
<evidence type="ECO:0000313" key="1">
    <source>
        <dbReference type="EMBL" id="VVA98634.1"/>
    </source>
</evidence>
<name>A0A565BB99_9BRAS</name>
<protein>
    <submittedName>
        <fullName evidence="1">Uncharacterized protein</fullName>
    </submittedName>
</protein>
<comment type="caution">
    <text evidence="1">The sequence shown here is derived from an EMBL/GenBank/DDBJ whole genome shotgun (WGS) entry which is preliminary data.</text>
</comment>
<dbReference type="EMBL" id="CABITT030000003">
    <property type="protein sequence ID" value="VVA98634.1"/>
    <property type="molecule type" value="Genomic_DNA"/>
</dbReference>
<accession>A0A565BB99</accession>
<evidence type="ECO:0000313" key="2">
    <source>
        <dbReference type="Proteomes" id="UP000489600"/>
    </source>
</evidence>
<organism evidence="1 2">
    <name type="scientific">Arabis nemorensis</name>
    <dbReference type="NCBI Taxonomy" id="586526"/>
    <lineage>
        <taxon>Eukaryota</taxon>
        <taxon>Viridiplantae</taxon>
        <taxon>Streptophyta</taxon>
        <taxon>Embryophyta</taxon>
        <taxon>Tracheophyta</taxon>
        <taxon>Spermatophyta</taxon>
        <taxon>Magnoliopsida</taxon>
        <taxon>eudicotyledons</taxon>
        <taxon>Gunneridae</taxon>
        <taxon>Pentapetalae</taxon>
        <taxon>rosids</taxon>
        <taxon>malvids</taxon>
        <taxon>Brassicales</taxon>
        <taxon>Brassicaceae</taxon>
        <taxon>Arabideae</taxon>
        <taxon>Arabis</taxon>
    </lineage>
</organism>
<sequence length="74" mass="8336">MVWCLWWDTKGTVQARAVEALVRANMQHTEFIILCLEDSSDWSIATTPRTVRKLDTLVAEELQGAGAACETRQL</sequence>
<reference evidence="1" key="1">
    <citation type="submission" date="2019-07" db="EMBL/GenBank/DDBJ databases">
        <authorList>
            <person name="Dittberner H."/>
        </authorList>
    </citation>
    <scope>NUCLEOTIDE SEQUENCE [LARGE SCALE GENOMIC DNA]</scope>
</reference>